<dbReference type="Proteomes" id="UP001056120">
    <property type="component" value="Linkage Group LG17"/>
</dbReference>
<organism evidence="1 2">
    <name type="scientific">Smallanthus sonchifolius</name>
    <dbReference type="NCBI Taxonomy" id="185202"/>
    <lineage>
        <taxon>Eukaryota</taxon>
        <taxon>Viridiplantae</taxon>
        <taxon>Streptophyta</taxon>
        <taxon>Embryophyta</taxon>
        <taxon>Tracheophyta</taxon>
        <taxon>Spermatophyta</taxon>
        <taxon>Magnoliopsida</taxon>
        <taxon>eudicotyledons</taxon>
        <taxon>Gunneridae</taxon>
        <taxon>Pentapetalae</taxon>
        <taxon>asterids</taxon>
        <taxon>campanulids</taxon>
        <taxon>Asterales</taxon>
        <taxon>Asteraceae</taxon>
        <taxon>Asteroideae</taxon>
        <taxon>Heliantheae alliance</taxon>
        <taxon>Millerieae</taxon>
        <taxon>Smallanthus</taxon>
    </lineage>
</organism>
<comment type="caution">
    <text evidence="1">The sequence shown here is derived from an EMBL/GenBank/DDBJ whole genome shotgun (WGS) entry which is preliminary data.</text>
</comment>
<protein>
    <submittedName>
        <fullName evidence="1">Uncharacterized protein</fullName>
    </submittedName>
</protein>
<evidence type="ECO:0000313" key="2">
    <source>
        <dbReference type="Proteomes" id="UP001056120"/>
    </source>
</evidence>
<reference evidence="2" key="1">
    <citation type="journal article" date="2022" name="Mol. Ecol. Resour.">
        <title>The genomes of chicory, endive, great burdock and yacon provide insights into Asteraceae palaeo-polyploidization history and plant inulin production.</title>
        <authorList>
            <person name="Fan W."/>
            <person name="Wang S."/>
            <person name="Wang H."/>
            <person name="Wang A."/>
            <person name="Jiang F."/>
            <person name="Liu H."/>
            <person name="Zhao H."/>
            <person name="Xu D."/>
            <person name="Zhang Y."/>
        </authorList>
    </citation>
    <scope>NUCLEOTIDE SEQUENCE [LARGE SCALE GENOMIC DNA]</scope>
    <source>
        <strain evidence="2">cv. Yunnan</strain>
    </source>
</reference>
<gene>
    <name evidence="1" type="ORF">L1987_50347</name>
</gene>
<accession>A0ACB9EMC5</accession>
<name>A0ACB9EMC5_9ASTR</name>
<reference evidence="1 2" key="2">
    <citation type="journal article" date="2022" name="Mol. Ecol. Resour.">
        <title>The genomes of chicory, endive, great burdock and yacon provide insights into Asteraceae paleo-polyploidization history and plant inulin production.</title>
        <authorList>
            <person name="Fan W."/>
            <person name="Wang S."/>
            <person name="Wang H."/>
            <person name="Wang A."/>
            <person name="Jiang F."/>
            <person name="Liu H."/>
            <person name="Zhao H."/>
            <person name="Xu D."/>
            <person name="Zhang Y."/>
        </authorList>
    </citation>
    <scope>NUCLEOTIDE SEQUENCE [LARGE SCALE GENOMIC DNA]</scope>
    <source>
        <strain evidence="2">cv. Yunnan</strain>
        <tissue evidence="1">Leaves</tissue>
    </source>
</reference>
<proteinExistence type="predicted"/>
<dbReference type="EMBL" id="CM042034">
    <property type="protein sequence ID" value="KAI3759960.1"/>
    <property type="molecule type" value="Genomic_DNA"/>
</dbReference>
<evidence type="ECO:0000313" key="1">
    <source>
        <dbReference type="EMBL" id="KAI3759960.1"/>
    </source>
</evidence>
<keyword evidence="2" id="KW-1185">Reference proteome</keyword>
<sequence length="148" mass="16180">MAGIRSLSRSFGHPRFSGCWKYGAGAILGLNLGSWDEFGCSKNVSGELRLSGGRNSGAGANDCDVTADEFTGYWSRPACEFLLNRLGGDGLVVGLLNPVMFSPMACWIIVLLLGLMFWILSWTAPSTLQHHATISIHFLFRFEFGELE</sequence>